<proteinExistence type="predicted"/>
<evidence type="ECO:0000256" key="2">
    <source>
        <dbReference type="SAM" id="Phobius"/>
    </source>
</evidence>
<dbReference type="AlphaFoldDB" id="A0A9D1F3T4"/>
<feature type="transmembrane region" description="Helical" evidence="2">
    <location>
        <begin position="239"/>
        <end position="267"/>
    </location>
</feature>
<reference evidence="3" key="1">
    <citation type="submission" date="2020-10" db="EMBL/GenBank/DDBJ databases">
        <authorList>
            <person name="Gilroy R."/>
        </authorList>
    </citation>
    <scope>NUCLEOTIDE SEQUENCE</scope>
    <source>
        <strain evidence="3">CHK178-757</strain>
    </source>
</reference>
<accession>A0A9D1F3T4</accession>
<dbReference type="InterPro" id="IPR002798">
    <property type="entry name" value="SpoIIM-like"/>
</dbReference>
<keyword evidence="2" id="KW-0472">Membrane</keyword>
<keyword evidence="2" id="KW-0812">Transmembrane</keyword>
<feature type="region of interest" description="Disordered" evidence="1">
    <location>
        <begin position="33"/>
        <end position="68"/>
    </location>
</feature>
<organism evidence="3 4">
    <name type="scientific">Candidatus Scybalocola faecigallinarum</name>
    <dbReference type="NCBI Taxonomy" id="2840941"/>
    <lineage>
        <taxon>Bacteria</taxon>
        <taxon>Bacillati</taxon>
        <taxon>Bacillota</taxon>
        <taxon>Clostridia</taxon>
        <taxon>Lachnospirales</taxon>
        <taxon>Lachnospiraceae</taxon>
        <taxon>Lachnospiraceae incertae sedis</taxon>
        <taxon>Candidatus Scybalocola (ex Gilroy et al. 2021)</taxon>
    </lineage>
</organism>
<feature type="transmembrane region" description="Helical" evidence="2">
    <location>
        <begin position="94"/>
        <end position="115"/>
    </location>
</feature>
<evidence type="ECO:0000313" key="3">
    <source>
        <dbReference type="EMBL" id="HIS46779.1"/>
    </source>
</evidence>
<comment type="caution">
    <text evidence="3">The sequence shown here is derived from an EMBL/GenBank/DDBJ whole genome shotgun (WGS) entry which is preliminary data.</text>
</comment>
<keyword evidence="2" id="KW-1133">Transmembrane helix</keyword>
<gene>
    <name evidence="3" type="ORF">IAB46_04300</name>
</gene>
<feature type="transmembrane region" description="Helical" evidence="2">
    <location>
        <begin position="168"/>
        <end position="189"/>
    </location>
</feature>
<dbReference type="Proteomes" id="UP000823927">
    <property type="component" value="Unassembled WGS sequence"/>
</dbReference>
<dbReference type="Pfam" id="PF01944">
    <property type="entry name" value="SpoIIM"/>
    <property type="match status" value="1"/>
</dbReference>
<feature type="transmembrane region" description="Helical" evidence="2">
    <location>
        <begin position="135"/>
        <end position="156"/>
    </location>
</feature>
<feature type="transmembrane region" description="Helical" evidence="2">
    <location>
        <begin position="195"/>
        <end position="218"/>
    </location>
</feature>
<protein>
    <submittedName>
        <fullName evidence="3">Stage II sporulation protein M</fullName>
    </submittedName>
</protein>
<dbReference type="EMBL" id="DVIT01000016">
    <property type="protein sequence ID" value="HIS46779.1"/>
    <property type="molecule type" value="Genomic_DNA"/>
</dbReference>
<evidence type="ECO:0000313" key="4">
    <source>
        <dbReference type="Proteomes" id="UP000823927"/>
    </source>
</evidence>
<reference evidence="3" key="2">
    <citation type="journal article" date="2021" name="PeerJ">
        <title>Extensive microbial diversity within the chicken gut microbiome revealed by metagenomics and culture.</title>
        <authorList>
            <person name="Gilroy R."/>
            <person name="Ravi A."/>
            <person name="Getino M."/>
            <person name="Pursley I."/>
            <person name="Horton D.L."/>
            <person name="Alikhan N.F."/>
            <person name="Baker D."/>
            <person name="Gharbi K."/>
            <person name="Hall N."/>
            <person name="Watson M."/>
            <person name="Adriaenssens E.M."/>
            <person name="Foster-Nyarko E."/>
            <person name="Jarju S."/>
            <person name="Secka A."/>
            <person name="Antonio M."/>
            <person name="Oren A."/>
            <person name="Chaudhuri R.R."/>
            <person name="La Ragione R."/>
            <person name="Hildebrand F."/>
            <person name="Pallen M.J."/>
        </authorList>
    </citation>
    <scope>NUCLEOTIDE SEQUENCE</scope>
    <source>
        <strain evidence="3">CHK178-757</strain>
    </source>
</reference>
<sequence>MGSMDWEMAGGMQPPRYRAKELPSRHGMFRNSAAENDMVNGMGNDTADNTENDPVNDPAGKEGAFSEREPMHLQEVSSAVTVQPGRRSSGLSHIWLWLFLGGLLAGTAFVNWLAWGNTMYSGTQMGDFVQNLYDFPSGVGMLIKILIKRFGIFLFLAGITLLCRRSLVLYLSAAYFGFCFGTVISVMTIQYGPEGLWILLKALLPHYLLYVPAYMMVIKWAQDRFSGKTGARRRWDKEGIGILALSGVMFIAGSVLECYVSPIWAAFLENFWDTGSY</sequence>
<name>A0A9D1F3T4_9FIRM</name>
<evidence type="ECO:0000256" key="1">
    <source>
        <dbReference type="SAM" id="MobiDB-lite"/>
    </source>
</evidence>